<evidence type="ECO:0000256" key="3">
    <source>
        <dbReference type="PROSITE-ProRule" id="PRU00708"/>
    </source>
</evidence>
<dbReference type="InterPro" id="IPR011990">
    <property type="entry name" value="TPR-like_helical_dom_sf"/>
</dbReference>
<keyword evidence="2" id="KW-0677">Repeat</keyword>
<evidence type="ECO:0000256" key="1">
    <source>
        <dbReference type="ARBA" id="ARBA00007626"/>
    </source>
</evidence>
<reference evidence="4 5" key="1">
    <citation type="journal article" date="2021" name="Commun. Biol.">
        <title>The genome of Shorea leprosula (Dipterocarpaceae) highlights the ecological relevance of drought in aseasonal tropical rainforests.</title>
        <authorList>
            <person name="Ng K.K.S."/>
            <person name="Kobayashi M.J."/>
            <person name="Fawcett J.A."/>
            <person name="Hatakeyama M."/>
            <person name="Paape T."/>
            <person name="Ng C.H."/>
            <person name="Ang C.C."/>
            <person name="Tnah L.H."/>
            <person name="Lee C.T."/>
            <person name="Nishiyama T."/>
            <person name="Sese J."/>
            <person name="O'Brien M.J."/>
            <person name="Copetti D."/>
            <person name="Mohd Noor M.I."/>
            <person name="Ong R.C."/>
            <person name="Putra M."/>
            <person name="Sireger I.Z."/>
            <person name="Indrioko S."/>
            <person name="Kosugi Y."/>
            <person name="Izuno A."/>
            <person name="Isagi Y."/>
            <person name="Lee S.L."/>
            <person name="Shimizu K.K."/>
        </authorList>
    </citation>
    <scope>NUCLEOTIDE SEQUENCE [LARGE SCALE GENOMIC DNA]</scope>
    <source>
        <strain evidence="4">214</strain>
    </source>
</reference>
<dbReference type="PROSITE" id="PS51375">
    <property type="entry name" value="PPR"/>
    <property type="match status" value="3"/>
</dbReference>
<dbReference type="Pfam" id="PF01535">
    <property type="entry name" value="PPR"/>
    <property type="match status" value="1"/>
</dbReference>
<dbReference type="Pfam" id="PF13041">
    <property type="entry name" value="PPR_2"/>
    <property type="match status" value="2"/>
</dbReference>
<dbReference type="AlphaFoldDB" id="A0AAV5JV18"/>
<dbReference type="PANTHER" id="PTHR46128">
    <property type="entry name" value="MITOCHONDRIAL GROUP I INTRON SPLICING FACTOR CCM1"/>
    <property type="match status" value="1"/>
</dbReference>
<evidence type="ECO:0000313" key="5">
    <source>
        <dbReference type="Proteomes" id="UP001054252"/>
    </source>
</evidence>
<name>A0AAV5JV18_9ROSI</name>
<sequence>MHGLCESSQADKARALLSKVVSLNVVHFNMLMDGYVASGRLDEAWDFLWNIMSKVGCKSDIFTYNVLIHGLCKGGYLGSTLELVNEMIDMGYNPNVFTYTILINGYCKEGQLEEDGSILNEMSYKGISLNTVGYNSLTSTLCKNRKVNEMEEPLTVYHDMLVEGVVANTVTYNTLIHAFLWTGAIQEALKQAC</sequence>
<dbReference type="EMBL" id="BPVZ01000042">
    <property type="protein sequence ID" value="GKV15123.1"/>
    <property type="molecule type" value="Genomic_DNA"/>
</dbReference>
<dbReference type="Proteomes" id="UP001054252">
    <property type="component" value="Unassembled WGS sequence"/>
</dbReference>
<feature type="repeat" description="PPR" evidence="3">
    <location>
        <begin position="24"/>
        <end position="59"/>
    </location>
</feature>
<gene>
    <name evidence="4" type="ORF">SLEP1_g25925</name>
</gene>
<feature type="repeat" description="PPR" evidence="3">
    <location>
        <begin position="95"/>
        <end position="129"/>
    </location>
</feature>
<comment type="similarity">
    <text evidence="1">Belongs to the PPR family. P subfamily.</text>
</comment>
<dbReference type="PANTHER" id="PTHR46128:SF73">
    <property type="entry name" value="CRIB DOMAIN-CONTAINING PROTEIN"/>
    <property type="match status" value="1"/>
</dbReference>
<evidence type="ECO:0008006" key="6">
    <source>
        <dbReference type="Google" id="ProtNLM"/>
    </source>
</evidence>
<dbReference type="InterPro" id="IPR050872">
    <property type="entry name" value="PPR_P_subfamily"/>
</dbReference>
<evidence type="ECO:0000256" key="2">
    <source>
        <dbReference type="ARBA" id="ARBA00022737"/>
    </source>
</evidence>
<evidence type="ECO:0000313" key="4">
    <source>
        <dbReference type="EMBL" id="GKV15123.1"/>
    </source>
</evidence>
<protein>
    <recommendedName>
        <fullName evidence="6">Pentatricopeptide repeat-containing protein</fullName>
    </recommendedName>
</protein>
<proteinExistence type="inferred from homology"/>
<comment type="caution">
    <text evidence="4">The sequence shown here is derived from an EMBL/GenBank/DDBJ whole genome shotgun (WGS) entry which is preliminary data.</text>
</comment>
<organism evidence="4 5">
    <name type="scientific">Rubroshorea leprosula</name>
    <dbReference type="NCBI Taxonomy" id="152421"/>
    <lineage>
        <taxon>Eukaryota</taxon>
        <taxon>Viridiplantae</taxon>
        <taxon>Streptophyta</taxon>
        <taxon>Embryophyta</taxon>
        <taxon>Tracheophyta</taxon>
        <taxon>Spermatophyta</taxon>
        <taxon>Magnoliopsida</taxon>
        <taxon>eudicotyledons</taxon>
        <taxon>Gunneridae</taxon>
        <taxon>Pentapetalae</taxon>
        <taxon>rosids</taxon>
        <taxon>malvids</taxon>
        <taxon>Malvales</taxon>
        <taxon>Dipterocarpaceae</taxon>
        <taxon>Rubroshorea</taxon>
    </lineage>
</organism>
<dbReference type="NCBIfam" id="TIGR00756">
    <property type="entry name" value="PPR"/>
    <property type="match status" value="3"/>
</dbReference>
<feature type="repeat" description="PPR" evidence="3">
    <location>
        <begin position="60"/>
        <end position="94"/>
    </location>
</feature>
<dbReference type="InterPro" id="IPR002885">
    <property type="entry name" value="PPR_rpt"/>
</dbReference>
<dbReference type="Gene3D" id="1.25.40.10">
    <property type="entry name" value="Tetratricopeptide repeat domain"/>
    <property type="match status" value="2"/>
</dbReference>
<accession>A0AAV5JV18</accession>
<keyword evidence="5" id="KW-1185">Reference proteome</keyword>